<sequence length="635" mass="66378">MSTPYPGRSYSNTNANDNDIVINDYHPSTAYEFDYHVLFNHHHILSNHHHNLLLYHHHNLLPSHHHHNNNNKITRATRYTGLIVNPTPTKVNGQDGSGGGLPTAAIIGIAAAAVIIIGFVSTVLVMKHKKHVRRQKELDPNELFGNFHSPPSLSPLAHPVSSHHSNKHHHHLNDDQYPDNGYDQGGANQPETQQLYHNSDYHHNGHHDGGHYDHGHHGGDHNGYDHGGDGQDGGVNQAHSHYDPASGGGQAQSNVYNDPSGGGHQAIGNDGAVGNQYAPNGGGGSGGDFQGVGQGVSDTGNYDYGVGQGQNVGGIDQGGNNFYDGYGGGQETGFGHGGNDFGGYGQGQVDPSSGYGGNGVGGGGNNIGVAGSGTGGFDTGYGIGGGAGSPPLIPQGGAGGWGAPLSFGAVPPPVPLIPNRNSSNRVSVNPENTSAQVEYALLDLTAVPAPKGTSSTSYRPLDRFESNASRSTHYSSSGAGSMSPQSPPMPARPGSSTIKSWDDSTQEFRQDRPLSTTSIASSTTAGPYGQHYQSLGSPTMYQDFIPPPTSRKPSSPMIASILPATTSTSFNTGTRRSVGAPQDRGPDMPSVSGGQASDLNAFERRAPQTNQENVQNPDSLYNVVASTLRQPQGGI</sequence>
<keyword evidence="2" id="KW-0472">Membrane</keyword>
<keyword evidence="2" id="KW-1133">Transmembrane helix</keyword>
<evidence type="ECO:0000313" key="3">
    <source>
        <dbReference type="EMBL" id="KAG0297953.1"/>
    </source>
</evidence>
<feature type="region of interest" description="Disordered" evidence="1">
    <location>
        <begin position="141"/>
        <end position="304"/>
    </location>
</feature>
<accession>A0ABQ7KGX4</accession>
<evidence type="ECO:0000256" key="2">
    <source>
        <dbReference type="SAM" id="Phobius"/>
    </source>
</evidence>
<evidence type="ECO:0000256" key="1">
    <source>
        <dbReference type="SAM" id="MobiDB-lite"/>
    </source>
</evidence>
<evidence type="ECO:0000313" key="4">
    <source>
        <dbReference type="Proteomes" id="UP001194696"/>
    </source>
</evidence>
<feature type="transmembrane region" description="Helical" evidence="2">
    <location>
        <begin position="104"/>
        <end position="126"/>
    </location>
</feature>
<feature type="region of interest" description="Disordered" evidence="1">
    <location>
        <begin position="448"/>
        <end position="620"/>
    </location>
</feature>
<organism evidence="3 4">
    <name type="scientific">Linnemannia gamsii</name>
    <dbReference type="NCBI Taxonomy" id="64522"/>
    <lineage>
        <taxon>Eukaryota</taxon>
        <taxon>Fungi</taxon>
        <taxon>Fungi incertae sedis</taxon>
        <taxon>Mucoromycota</taxon>
        <taxon>Mortierellomycotina</taxon>
        <taxon>Mortierellomycetes</taxon>
        <taxon>Mortierellales</taxon>
        <taxon>Mortierellaceae</taxon>
        <taxon>Linnemannia</taxon>
    </lineage>
</organism>
<dbReference type="EMBL" id="JAAAIM010000019">
    <property type="protein sequence ID" value="KAG0297953.1"/>
    <property type="molecule type" value="Genomic_DNA"/>
</dbReference>
<comment type="caution">
    <text evidence="3">The sequence shown here is derived from an EMBL/GenBank/DDBJ whole genome shotgun (WGS) entry which is preliminary data.</text>
</comment>
<reference evidence="3 4" key="1">
    <citation type="journal article" date="2020" name="Fungal Divers.">
        <title>Resolving the Mortierellaceae phylogeny through synthesis of multi-gene phylogenetics and phylogenomics.</title>
        <authorList>
            <person name="Vandepol N."/>
            <person name="Liber J."/>
            <person name="Desiro A."/>
            <person name="Na H."/>
            <person name="Kennedy M."/>
            <person name="Barry K."/>
            <person name="Grigoriev I.V."/>
            <person name="Miller A.N."/>
            <person name="O'Donnell K."/>
            <person name="Stajich J.E."/>
            <person name="Bonito G."/>
        </authorList>
    </citation>
    <scope>NUCLEOTIDE SEQUENCE [LARGE SCALE GENOMIC DNA]</scope>
    <source>
        <strain evidence="3 4">AD045</strain>
    </source>
</reference>
<dbReference type="Proteomes" id="UP001194696">
    <property type="component" value="Unassembled WGS sequence"/>
</dbReference>
<feature type="compositionally biased region" description="Basic and acidic residues" evidence="1">
    <location>
        <begin position="199"/>
        <end position="229"/>
    </location>
</feature>
<proteinExistence type="predicted"/>
<name>A0ABQ7KGX4_9FUNG</name>
<keyword evidence="2" id="KW-0812">Transmembrane</keyword>
<feature type="compositionally biased region" description="Low complexity" evidence="1">
    <location>
        <begin position="148"/>
        <end position="163"/>
    </location>
</feature>
<feature type="compositionally biased region" description="Polar residues" evidence="1">
    <location>
        <begin position="531"/>
        <end position="540"/>
    </location>
</feature>
<feature type="compositionally biased region" description="Low complexity" evidence="1">
    <location>
        <begin position="515"/>
        <end position="525"/>
    </location>
</feature>
<feature type="compositionally biased region" description="Polar residues" evidence="1">
    <location>
        <begin position="563"/>
        <end position="575"/>
    </location>
</feature>
<gene>
    <name evidence="3" type="ORF">BGZ96_003932</name>
</gene>
<feature type="compositionally biased region" description="Low complexity" evidence="1">
    <location>
        <begin position="468"/>
        <end position="484"/>
    </location>
</feature>
<feature type="compositionally biased region" description="Gly residues" evidence="1">
    <location>
        <begin position="280"/>
        <end position="294"/>
    </location>
</feature>
<feature type="compositionally biased region" description="Polar residues" evidence="1">
    <location>
        <begin position="186"/>
        <end position="195"/>
    </location>
</feature>
<feature type="compositionally biased region" description="Polar residues" evidence="1">
    <location>
        <begin position="607"/>
        <end position="620"/>
    </location>
</feature>
<protein>
    <submittedName>
        <fullName evidence="3">Uncharacterized protein</fullName>
    </submittedName>
</protein>
<keyword evidence="4" id="KW-1185">Reference proteome</keyword>
<feature type="compositionally biased region" description="Basic and acidic residues" evidence="1">
    <location>
        <begin position="500"/>
        <end position="512"/>
    </location>
</feature>